<name>A0A371RGL4_9PROT</name>
<reference evidence="1 2" key="1">
    <citation type="submission" date="2018-08" db="EMBL/GenBank/DDBJ databases">
        <title>Parvularcula sp. SM1705, isolated from surface water of the South Sea China.</title>
        <authorList>
            <person name="Sun L."/>
        </authorList>
    </citation>
    <scope>NUCLEOTIDE SEQUENCE [LARGE SCALE GENOMIC DNA]</scope>
    <source>
        <strain evidence="1 2">SM1705</strain>
    </source>
</reference>
<dbReference type="SUPFAM" id="SSF54285">
    <property type="entry name" value="MoaD/ThiS"/>
    <property type="match status" value="1"/>
</dbReference>
<dbReference type="Gene3D" id="3.10.20.30">
    <property type="match status" value="1"/>
</dbReference>
<gene>
    <name evidence="1" type="ORF">DX908_04470</name>
</gene>
<dbReference type="RefSeq" id="WP_116391230.1">
    <property type="nucleotide sequence ID" value="NZ_QUQO01000001.1"/>
</dbReference>
<evidence type="ECO:0000313" key="2">
    <source>
        <dbReference type="Proteomes" id="UP000264589"/>
    </source>
</evidence>
<dbReference type="EMBL" id="QUQO01000001">
    <property type="protein sequence ID" value="RFB04598.1"/>
    <property type="molecule type" value="Genomic_DNA"/>
</dbReference>
<dbReference type="InParanoid" id="A0A371RGL4"/>
<sequence>MLRVVLYGKFVDLAGEPDFALKLPQAEMSVEEVVSLIAETRGDLAVELGKESTRIAVNDVLDVTGPRLTDGDEIAFLPPVSGG</sequence>
<dbReference type="InterPro" id="IPR016155">
    <property type="entry name" value="Mopterin_synth/thiamin_S_b"/>
</dbReference>
<proteinExistence type="predicted"/>
<evidence type="ECO:0000313" key="1">
    <source>
        <dbReference type="EMBL" id="RFB04598.1"/>
    </source>
</evidence>
<dbReference type="InterPro" id="IPR003749">
    <property type="entry name" value="ThiS/MoaD-like"/>
</dbReference>
<keyword evidence="2" id="KW-1185">Reference proteome</keyword>
<dbReference type="AlphaFoldDB" id="A0A371RGL4"/>
<dbReference type="CDD" id="cd00754">
    <property type="entry name" value="Ubl_MoaD"/>
    <property type="match status" value="1"/>
</dbReference>
<dbReference type="FunCoup" id="A0A371RGL4">
    <property type="interactions" value="112"/>
</dbReference>
<dbReference type="InterPro" id="IPR012675">
    <property type="entry name" value="Beta-grasp_dom_sf"/>
</dbReference>
<dbReference type="Proteomes" id="UP000264589">
    <property type="component" value="Unassembled WGS sequence"/>
</dbReference>
<protein>
    <submittedName>
        <fullName evidence="1">MoaD/ThiS family protein</fullName>
    </submittedName>
</protein>
<dbReference type="OrthoDB" id="9800712at2"/>
<accession>A0A371RGL4</accession>
<organism evidence="1 2">
    <name type="scientific">Parvularcula marina</name>
    <dbReference type="NCBI Taxonomy" id="2292771"/>
    <lineage>
        <taxon>Bacteria</taxon>
        <taxon>Pseudomonadati</taxon>
        <taxon>Pseudomonadota</taxon>
        <taxon>Alphaproteobacteria</taxon>
        <taxon>Parvularculales</taxon>
        <taxon>Parvularculaceae</taxon>
        <taxon>Parvularcula</taxon>
    </lineage>
</organism>
<comment type="caution">
    <text evidence="1">The sequence shown here is derived from an EMBL/GenBank/DDBJ whole genome shotgun (WGS) entry which is preliminary data.</text>
</comment>
<dbReference type="Pfam" id="PF02597">
    <property type="entry name" value="ThiS"/>
    <property type="match status" value="1"/>
</dbReference>